<keyword evidence="1" id="KW-0223">Dioxygenase</keyword>
<dbReference type="GO" id="GO:0005506">
    <property type="term" value="F:iron ion binding"/>
    <property type="evidence" value="ECO:0007669"/>
    <property type="project" value="UniProtKB-ARBA"/>
</dbReference>
<dbReference type="Gene3D" id="2.60.120.620">
    <property type="entry name" value="q2cbj1_9rhob like domain"/>
    <property type="match status" value="1"/>
</dbReference>
<dbReference type="PANTHER" id="PTHR20883:SF48">
    <property type="entry name" value="ECTOINE DIOXYGENASE"/>
    <property type="match status" value="1"/>
</dbReference>
<dbReference type="Proteomes" id="UP000249522">
    <property type="component" value="Unassembled WGS sequence"/>
</dbReference>
<evidence type="ECO:0000313" key="1">
    <source>
        <dbReference type="EMBL" id="PZD96882.1"/>
    </source>
</evidence>
<gene>
    <name evidence="1" type="ORF">DNH61_06380</name>
</gene>
<evidence type="ECO:0000313" key="2">
    <source>
        <dbReference type="Proteomes" id="UP000249522"/>
    </source>
</evidence>
<organism evidence="1 2">
    <name type="scientific">Paenibacillus sambharensis</name>
    <dbReference type="NCBI Taxonomy" id="1803190"/>
    <lineage>
        <taxon>Bacteria</taxon>
        <taxon>Bacillati</taxon>
        <taxon>Bacillota</taxon>
        <taxon>Bacilli</taxon>
        <taxon>Bacillales</taxon>
        <taxon>Paenibacillaceae</taxon>
        <taxon>Paenibacillus</taxon>
    </lineage>
</organism>
<dbReference type="GO" id="GO:0016706">
    <property type="term" value="F:2-oxoglutarate-dependent dioxygenase activity"/>
    <property type="evidence" value="ECO:0007669"/>
    <property type="project" value="UniProtKB-ARBA"/>
</dbReference>
<comment type="caution">
    <text evidence="1">The sequence shown here is derived from an EMBL/GenBank/DDBJ whole genome shotgun (WGS) entry which is preliminary data.</text>
</comment>
<dbReference type="OrthoDB" id="9814777at2"/>
<dbReference type="InterPro" id="IPR008775">
    <property type="entry name" value="Phytyl_CoA_dOase-like"/>
</dbReference>
<dbReference type="SUPFAM" id="SSF51197">
    <property type="entry name" value="Clavaminate synthase-like"/>
    <property type="match status" value="1"/>
</dbReference>
<proteinExistence type="predicted"/>
<keyword evidence="2" id="KW-1185">Reference proteome</keyword>
<keyword evidence="1" id="KW-0560">Oxidoreductase</keyword>
<protein>
    <submittedName>
        <fullName evidence="1">Phytanoyl-CoA dioxygenase</fullName>
    </submittedName>
</protein>
<sequence length="256" mass="29100">MINEQAELEAFERDGYVVIRGVYSPEEVQSLNREYEKVWMARIAEAKIQHNPEEPLNSLFPRLKDCHWDSETIRRLAFLPAAAGRLERWTGEEMLLVSTNYYFKPPGMDGIPCHQDNYGLGVNPGTCYAIWISLDEADGETGGMRFFPATHKLDIMTPEKIVDEKADTFGGYVQVLHAPDGYEAVQVTTEPGDIVIYHGHIMHDSPGNATADRFRRSLIAHFAGTGTERLLLNFNQLMDREGNRVRRRLNARSRTS</sequence>
<reference evidence="1 2" key="1">
    <citation type="submission" date="2018-06" db="EMBL/GenBank/DDBJ databases">
        <title>Paenibacillus imtechensis sp. nov.</title>
        <authorList>
            <person name="Pinnaka A.K."/>
            <person name="Singh H."/>
            <person name="Kaur M."/>
        </authorList>
    </citation>
    <scope>NUCLEOTIDE SEQUENCE [LARGE SCALE GENOMIC DNA]</scope>
    <source>
        <strain evidence="1 2">SMB1</strain>
    </source>
</reference>
<accession>A0A2W1LPM8</accession>
<dbReference type="EMBL" id="QKRB01000036">
    <property type="protein sequence ID" value="PZD96882.1"/>
    <property type="molecule type" value="Genomic_DNA"/>
</dbReference>
<dbReference type="AlphaFoldDB" id="A0A2W1LPM8"/>
<dbReference type="Pfam" id="PF05721">
    <property type="entry name" value="PhyH"/>
    <property type="match status" value="1"/>
</dbReference>
<name>A0A2W1LPM8_9BACL</name>
<dbReference type="PANTHER" id="PTHR20883">
    <property type="entry name" value="PHYTANOYL-COA DIOXYGENASE DOMAIN CONTAINING 1"/>
    <property type="match status" value="1"/>
</dbReference>